<dbReference type="AlphaFoldDB" id="A0A5J6MZJ5"/>
<evidence type="ECO:0000313" key="3">
    <source>
        <dbReference type="Proteomes" id="UP000325797"/>
    </source>
</evidence>
<keyword evidence="3" id="KW-1185">Reference proteome</keyword>
<dbReference type="PANTHER" id="PTHR34512:SF30">
    <property type="entry name" value="OUTER MEMBRANE PROTEIN ASSEMBLY FACTOR BAMB"/>
    <property type="match status" value="1"/>
</dbReference>
<dbReference type="InterPro" id="IPR018391">
    <property type="entry name" value="PQQ_b-propeller_rpt"/>
</dbReference>
<evidence type="ECO:0000313" key="2">
    <source>
        <dbReference type="EMBL" id="QEX23182.1"/>
    </source>
</evidence>
<accession>A0A5J6MZJ5</accession>
<dbReference type="Gene3D" id="2.130.10.10">
    <property type="entry name" value="YVTN repeat-like/Quinoprotein amine dehydrogenase"/>
    <property type="match status" value="1"/>
</dbReference>
<dbReference type="SMART" id="SM00564">
    <property type="entry name" value="PQQ"/>
    <property type="match status" value="7"/>
</dbReference>
<organism evidence="2 3">
    <name type="scientific">Hypericibacter adhaerens</name>
    <dbReference type="NCBI Taxonomy" id="2602016"/>
    <lineage>
        <taxon>Bacteria</taxon>
        <taxon>Pseudomonadati</taxon>
        <taxon>Pseudomonadota</taxon>
        <taxon>Alphaproteobacteria</taxon>
        <taxon>Rhodospirillales</taxon>
        <taxon>Dongiaceae</taxon>
        <taxon>Hypericibacter</taxon>
    </lineage>
</organism>
<dbReference type="OrthoDB" id="5290752at2"/>
<dbReference type="Pfam" id="PF13360">
    <property type="entry name" value="PQQ_2"/>
    <property type="match status" value="1"/>
</dbReference>
<dbReference type="PANTHER" id="PTHR34512">
    <property type="entry name" value="CELL SURFACE PROTEIN"/>
    <property type="match status" value="1"/>
</dbReference>
<protein>
    <submittedName>
        <fullName evidence="2">Pyrrolo-quinoline quinone</fullName>
    </submittedName>
</protein>
<dbReference type="InterPro" id="IPR015943">
    <property type="entry name" value="WD40/YVTN_repeat-like_dom_sf"/>
</dbReference>
<dbReference type="EMBL" id="CP042582">
    <property type="protein sequence ID" value="QEX23182.1"/>
    <property type="molecule type" value="Genomic_DNA"/>
</dbReference>
<name>A0A5J6MZJ5_9PROT</name>
<proteinExistence type="predicted"/>
<dbReference type="KEGG" id="hadh:FRZ61_31170"/>
<feature type="domain" description="Pyrrolo-quinoline quinone repeat" evidence="1">
    <location>
        <begin position="138"/>
        <end position="373"/>
    </location>
</feature>
<dbReference type="Proteomes" id="UP000325797">
    <property type="component" value="Chromosome"/>
</dbReference>
<dbReference type="InterPro" id="IPR002372">
    <property type="entry name" value="PQQ_rpt_dom"/>
</dbReference>
<dbReference type="SUPFAM" id="SSF50998">
    <property type="entry name" value="Quinoprotein alcohol dehydrogenase-like"/>
    <property type="match status" value="1"/>
</dbReference>
<dbReference type="InterPro" id="IPR011047">
    <property type="entry name" value="Quinoprotein_ADH-like_sf"/>
</dbReference>
<reference evidence="2 3" key="1">
    <citation type="submission" date="2019-08" db="EMBL/GenBank/DDBJ databases">
        <title>Hyperibacter terrae gen. nov., sp. nov. and Hyperibacter viscosus sp. nov., two new members in the family Rhodospirillaceae isolated from the rhizosphere of Hypericum perforatum.</title>
        <authorList>
            <person name="Noviana Z."/>
        </authorList>
    </citation>
    <scope>NUCLEOTIDE SEQUENCE [LARGE SCALE GENOMIC DNA]</scope>
    <source>
        <strain evidence="2 3">R5959</strain>
    </source>
</reference>
<sequence length="454" mass="48570">MMAITADFRFPPRAARAASLAFALVAVLTLLSGCDYFFGDPEKPPLPGQRISVLKLSSALVIDPSLAEKQVVLPKPETNPDWPQPGGYSTHAMYHLALSDNIKTAWTAKIGQSADDDRAILAEPISFGGRVFTMDAGATVAAFDLANGGQVWRTDLTPEDEDDGLFGGGLTSDGTRLYVTTGYEHVYAVDASNGQVAWDVDLRAPLRAPPTYSDGRVFVVTVDNQLIALAADDGRRLWSHVGVPPAAALLGGAAPAVAGPNVIVPFSTGEVLAIRAETGRVLWTESLAGGQRSESLSQLADIRGRPIIDRDLVVAVSHSGVTAAIDLANGRRLWTNNFGGSQSPWAAGDYLYLLTREGDLLCLTRAEGRIRWVQTLPTFEDMQEKRHPIYWSGPVLAGDRLIVTGSDGTAYSISPYTGEFLGKITLPGRSHLAPIIVNNTLLLVTDNAELVALR</sequence>
<gene>
    <name evidence="2" type="ORF">FRZ61_31170</name>
</gene>
<evidence type="ECO:0000259" key="1">
    <source>
        <dbReference type="Pfam" id="PF13360"/>
    </source>
</evidence>